<evidence type="ECO:0000313" key="2">
    <source>
        <dbReference type="Proteomes" id="UP000308600"/>
    </source>
</evidence>
<reference evidence="1 2" key="1">
    <citation type="journal article" date="2019" name="Nat. Ecol. Evol.">
        <title>Megaphylogeny resolves global patterns of mushroom evolution.</title>
        <authorList>
            <person name="Varga T."/>
            <person name="Krizsan K."/>
            <person name="Foldi C."/>
            <person name="Dima B."/>
            <person name="Sanchez-Garcia M."/>
            <person name="Sanchez-Ramirez S."/>
            <person name="Szollosi G.J."/>
            <person name="Szarkandi J.G."/>
            <person name="Papp V."/>
            <person name="Albert L."/>
            <person name="Andreopoulos W."/>
            <person name="Angelini C."/>
            <person name="Antonin V."/>
            <person name="Barry K.W."/>
            <person name="Bougher N.L."/>
            <person name="Buchanan P."/>
            <person name="Buyck B."/>
            <person name="Bense V."/>
            <person name="Catcheside P."/>
            <person name="Chovatia M."/>
            <person name="Cooper J."/>
            <person name="Damon W."/>
            <person name="Desjardin D."/>
            <person name="Finy P."/>
            <person name="Geml J."/>
            <person name="Haridas S."/>
            <person name="Hughes K."/>
            <person name="Justo A."/>
            <person name="Karasinski D."/>
            <person name="Kautmanova I."/>
            <person name="Kiss B."/>
            <person name="Kocsube S."/>
            <person name="Kotiranta H."/>
            <person name="LaButti K.M."/>
            <person name="Lechner B.E."/>
            <person name="Liimatainen K."/>
            <person name="Lipzen A."/>
            <person name="Lukacs Z."/>
            <person name="Mihaltcheva S."/>
            <person name="Morgado L.N."/>
            <person name="Niskanen T."/>
            <person name="Noordeloos M.E."/>
            <person name="Ohm R.A."/>
            <person name="Ortiz-Santana B."/>
            <person name="Ovrebo C."/>
            <person name="Racz N."/>
            <person name="Riley R."/>
            <person name="Savchenko A."/>
            <person name="Shiryaev A."/>
            <person name="Soop K."/>
            <person name="Spirin V."/>
            <person name="Szebenyi C."/>
            <person name="Tomsovsky M."/>
            <person name="Tulloss R.E."/>
            <person name="Uehling J."/>
            <person name="Grigoriev I.V."/>
            <person name="Vagvolgyi C."/>
            <person name="Papp T."/>
            <person name="Martin F.M."/>
            <person name="Miettinen O."/>
            <person name="Hibbett D.S."/>
            <person name="Nagy L.G."/>
        </authorList>
    </citation>
    <scope>NUCLEOTIDE SEQUENCE [LARGE SCALE GENOMIC DNA]</scope>
    <source>
        <strain evidence="1 2">NL-1719</strain>
    </source>
</reference>
<protein>
    <submittedName>
        <fullName evidence="1">Uncharacterized protein</fullName>
    </submittedName>
</protein>
<dbReference type="Proteomes" id="UP000308600">
    <property type="component" value="Unassembled WGS sequence"/>
</dbReference>
<keyword evidence="2" id="KW-1185">Reference proteome</keyword>
<name>A0ACD3A7P2_9AGAR</name>
<accession>A0ACD3A7P2</accession>
<proteinExistence type="predicted"/>
<dbReference type="EMBL" id="ML208671">
    <property type="protein sequence ID" value="TFK61324.1"/>
    <property type="molecule type" value="Genomic_DNA"/>
</dbReference>
<evidence type="ECO:0000313" key="1">
    <source>
        <dbReference type="EMBL" id="TFK61324.1"/>
    </source>
</evidence>
<organism evidence="1 2">
    <name type="scientific">Pluteus cervinus</name>
    <dbReference type="NCBI Taxonomy" id="181527"/>
    <lineage>
        <taxon>Eukaryota</taxon>
        <taxon>Fungi</taxon>
        <taxon>Dikarya</taxon>
        <taxon>Basidiomycota</taxon>
        <taxon>Agaricomycotina</taxon>
        <taxon>Agaricomycetes</taxon>
        <taxon>Agaricomycetidae</taxon>
        <taxon>Agaricales</taxon>
        <taxon>Pluteineae</taxon>
        <taxon>Pluteaceae</taxon>
        <taxon>Pluteus</taxon>
    </lineage>
</organism>
<sequence>MMDSELPKLRHVNVKAFEFAAERIDTSSTLEYSDEEKLTAARAVNRSGFFRDGQHFTTRTENGLHPAYFQFRMQAGSVLHSPHFLTNPSDWQDCMVKLHEDLLDAATILDRVDGGVTIIMRTPGSKITEHTDAADITIDSYITPITLRTCGEHVERAIAALFQQFGEEIVLPHLHLYNGRCAIEHLTANDSPCIVPGPRIQPEQPHLPDPVSEGSALIRCRLRDRLPGYAMGAFVGTNVRHELLAHMNTPGSNSTPRAISPHLSPTPALFNSLPETQLLPSTSEVKSVGSDSPPPASPTETHAAEQGMASQHSKQTVRVEVKSGDENVSVLVSEDDGSNQPTRTIVVFKVRVTPIHQ</sequence>
<gene>
    <name evidence="1" type="ORF">BDN72DRAFT_863692</name>
</gene>